<evidence type="ECO:0000256" key="5">
    <source>
        <dbReference type="ARBA" id="ARBA00022475"/>
    </source>
</evidence>
<evidence type="ECO:0000313" key="17">
    <source>
        <dbReference type="Proteomes" id="UP000549394"/>
    </source>
</evidence>
<evidence type="ECO:0000256" key="1">
    <source>
        <dbReference type="ARBA" id="ARBA00004257"/>
    </source>
</evidence>
<comment type="function">
    <text evidence="13">Involved in the maintenance of the Golgi structure. May play a role in hematopoiesis.</text>
</comment>
<dbReference type="PANTHER" id="PTHR15627:SF14">
    <property type="entry name" value="PROTEIN YIPF3"/>
    <property type="match status" value="1"/>
</dbReference>
<dbReference type="GO" id="GO:0005886">
    <property type="term" value="C:plasma membrane"/>
    <property type="evidence" value="ECO:0007669"/>
    <property type="project" value="UniProtKB-SubCell"/>
</dbReference>
<proteinExistence type="predicted"/>
<evidence type="ECO:0000256" key="9">
    <source>
        <dbReference type="ARBA" id="ARBA00022989"/>
    </source>
</evidence>
<feature type="transmembrane region" description="Helical" evidence="15">
    <location>
        <begin position="145"/>
        <end position="163"/>
    </location>
</feature>
<keyword evidence="10" id="KW-0333">Golgi apparatus</keyword>
<evidence type="ECO:0000313" key="16">
    <source>
        <dbReference type="EMBL" id="CAD5121016.1"/>
    </source>
</evidence>
<keyword evidence="11 15" id="KW-0472">Membrane</keyword>
<evidence type="ECO:0000256" key="11">
    <source>
        <dbReference type="ARBA" id="ARBA00023136"/>
    </source>
</evidence>
<evidence type="ECO:0000256" key="13">
    <source>
        <dbReference type="ARBA" id="ARBA00024809"/>
    </source>
</evidence>
<keyword evidence="17" id="KW-1185">Reference proteome</keyword>
<keyword evidence="8" id="KW-0221">Differentiation</keyword>
<evidence type="ECO:0000256" key="14">
    <source>
        <dbReference type="ARBA" id="ARBA00032951"/>
    </source>
</evidence>
<evidence type="ECO:0000256" key="4">
    <source>
        <dbReference type="ARBA" id="ARBA00015622"/>
    </source>
</evidence>
<dbReference type="OrthoDB" id="10256463at2759"/>
<evidence type="ECO:0000256" key="6">
    <source>
        <dbReference type="ARBA" id="ARBA00022490"/>
    </source>
</evidence>
<dbReference type="EMBL" id="CAJFCJ010000013">
    <property type="protein sequence ID" value="CAD5121016.1"/>
    <property type="molecule type" value="Genomic_DNA"/>
</dbReference>
<dbReference type="GO" id="GO:0030154">
    <property type="term" value="P:cell differentiation"/>
    <property type="evidence" value="ECO:0007669"/>
    <property type="project" value="UniProtKB-KW"/>
</dbReference>
<feature type="transmembrane region" description="Helical" evidence="15">
    <location>
        <begin position="239"/>
        <end position="261"/>
    </location>
</feature>
<name>A0A7I8VYZ8_9ANNE</name>
<gene>
    <name evidence="16" type="ORF">DGYR_LOCUS9019</name>
</gene>
<evidence type="ECO:0000256" key="15">
    <source>
        <dbReference type="SAM" id="Phobius"/>
    </source>
</evidence>
<comment type="subcellular location">
    <subcellularLocation>
        <location evidence="3">Cell membrane</location>
        <topology evidence="3">Multi-pass membrane protein</topology>
    </subcellularLocation>
    <subcellularLocation>
        <location evidence="2">Cytoplasm</location>
    </subcellularLocation>
    <subcellularLocation>
        <location evidence="1">Golgi apparatus</location>
        <location evidence="1">cis-Golgi network membrane</location>
        <topology evidence="1">Multi-pass membrane protein</topology>
    </subcellularLocation>
</comment>
<keyword evidence="5" id="KW-1003">Cell membrane</keyword>
<protein>
    <recommendedName>
        <fullName evidence="4">Protein YIPF3</fullName>
    </recommendedName>
    <alternativeName>
        <fullName evidence="14">YIP1 family member 3</fullName>
    </alternativeName>
</protein>
<keyword evidence="7 15" id="KW-0812">Transmembrane</keyword>
<keyword evidence="6" id="KW-0963">Cytoplasm</keyword>
<dbReference type="Proteomes" id="UP000549394">
    <property type="component" value="Unassembled WGS sequence"/>
</dbReference>
<dbReference type="GO" id="GO:0005794">
    <property type="term" value="C:Golgi apparatus"/>
    <property type="evidence" value="ECO:0007669"/>
    <property type="project" value="UniProtKB-SubCell"/>
</dbReference>
<keyword evidence="12" id="KW-0325">Glycoprotein</keyword>
<dbReference type="AlphaFoldDB" id="A0A7I8VYZ8"/>
<evidence type="ECO:0000256" key="12">
    <source>
        <dbReference type="ARBA" id="ARBA00023180"/>
    </source>
</evidence>
<evidence type="ECO:0000256" key="8">
    <source>
        <dbReference type="ARBA" id="ARBA00022782"/>
    </source>
</evidence>
<evidence type="ECO:0000256" key="3">
    <source>
        <dbReference type="ARBA" id="ARBA00004651"/>
    </source>
</evidence>
<feature type="transmembrane region" description="Helical" evidence="15">
    <location>
        <begin position="270"/>
        <end position="291"/>
    </location>
</feature>
<organism evidence="16 17">
    <name type="scientific">Dimorphilus gyrociliatus</name>
    <dbReference type="NCBI Taxonomy" id="2664684"/>
    <lineage>
        <taxon>Eukaryota</taxon>
        <taxon>Metazoa</taxon>
        <taxon>Spiralia</taxon>
        <taxon>Lophotrochozoa</taxon>
        <taxon>Annelida</taxon>
        <taxon>Polychaeta</taxon>
        <taxon>Polychaeta incertae sedis</taxon>
        <taxon>Dinophilidae</taxon>
        <taxon>Dimorphilus</taxon>
    </lineage>
</organism>
<dbReference type="PANTHER" id="PTHR15627">
    <property type="entry name" value="NATURAL KILLER CELL-SPECIFIC ANTIGEN KLIP1"/>
    <property type="match status" value="1"/>
</dbReference>
<comment type="caution">
    <text evidence="16">The sequence shown here is derived from an EMBL/GenBank/DDBJ whole genome shotgun (WGS) entry which is preliminary data.</text>
</comment>
<accession>A0A7I8VYZ8</accession>
<evidence type="ECO:0000256" key="10">
    <source>
        <dbReference type="ARBA" id="ARBA00023034"/>
    </source>
</evidence>
<keyword evidence="9 15" id="KW-1133">Transmembrane helix</keyword>
<sequence length="357" mass="39767">MANSGDDGWNAGFTNTDNKTSVIDMESFDDRDPEIELASSDNISFGNARVTFLSDSQTPNKSVRTSEMDSSSEGLRKKVAENVTSFMWDAGKQEAKKAFSSFSIYGSIDILRPYFDVEPYEVRKRLLYSLVPSKPTTQIKLMRELYGPLMLVFTLIAILLFQMKTSDHTVQEGTLMGTAFAVCFGYWIGTSSFVWVLSYVCNSRIQLVQIMSMIGYALFAHCLVLGFGTIWHSGHDHGLFYLLWLILGGLSTVKMVCILLGRTNGQSQRLIISVFVAIFHMCFLLYLHFAYHKIVLEVSNALDGRNMANVPINPSDDDSHTAEINPSKLEKGLIIGKIVEKAAKLTINSTVSNVILS</sequence>
<dbReference type="InterPro" id="IPR051521">
    <property type="entry name" value="tRNA_Mod/Golgi_Maint"/>
</dbReference>
<evidence type="ECO:0000256" key="7">
    <source>
        <dbReference type="ARBA" id="ARBA00022692"/>
    </source>
</evidence>
<evidence type="ECO:0000256" key="2">
    <source>
        <dbReference type="ARBA" id="ARBA00004496"/>
    </source>
</evidence>
<reference evidence="16 17" key="1">
    <citation type="submission" date="2020-08" db="EMBL/GenBank/DDBJ databases">
        <authorList>
            <person name="Hejnol A."/>
        </authorList>
    </citation>
    <scope>NUCLEOTIDE SEQUENCE [LARGE SCALE GENOMIC DNA]</scope>
</reference>
<feature type="transmembrane region" description="Helical" evidence="15">
    <location>
        <begin position="175"/>
        <end position="201"/>
    </location>
</feature>
<feature type="transmembrane region" description="Helical" evidence="15">
    <location>
        <begin position="213"/>
        <end position="233"/>
    </location>
</feature>